<name>A0A8H5ZJR2_COCSA</name>
<accession>A0A8H5ZJR2</accession>
<protein>
    <submittedName>
        <fullName evidence="2">Uncharacterized protein</fullName>
    </submittedName>
</protein>
<evidence type="ECO:0000256" key="1">
    <source>
        <dbReference type="SAM" id="MobiDB-lite"/>
    </source>
</evidence>
<feature type="region of interest" description="Disordered" evidence="1">
    <location>
        <begin position="154"/>
        <end position="175"/>
    </location>
</feature>
<dbReference type="Proteomes" id="UP000624244">
    <property type="component" value="Unassembled WGS sequence"/>
</dbReference>
<gene>
    <name evidence="2" type="ORF">GGP41_006389</name>
</gene>
<dbReference type="AlphaFoldDB" id="A0A8H5ZJR2"/>
<proteinExistence type="predicted"/>
<reference evidence="2" key="1">
    <citation type="submission" date="2019-11" db="EMBL/GenBank/DDBJ databases">
        <title>Bipolaris sorokiniana Genome sequencing.</title>
        <authorList>
            <person name="Wang H."/>
        </authorList>
    </citation>
    <scope>NUCLEOTIDE SEQUENCE</scope>
</reference>
<evidence type="ECO:0000313" key="3">
    <source>
        <dbReference type="Proteomes" id="UP000624244"/>
    </source>
</evidence>
<evidence type="ECO:0000313" key="2">
    <source>
        <dbReference type="EMBL" id="KAF5849514.1"/>
    </source>
</evidence>
<organism evidence="2 3">
    <name type="scientific">Cochliobolus sativus</name>
    <name type="common">Common root rot and spot blotch fungus</name>
    <name type="synonym">Bipolaris sorokiniana</name>
    <dbReference type="NCBI Taxonomy" id="45130"/>
    <lineage>
        <taxon>Eukaryota</taxon>
        <taxon>Fungi</taxon>
        <taxon>Dikarya</taxon>
        <taxon>Ascomycota</taxon>
        <taxon>Pezizomycotina</taxon>
        <taxon>Dothideomycetes</taxon>
        <taxon>Pleosporomycetidae</taxon>
        <taxon>Pleosporales</taxon>
        <taxon>Pleosporineae</taxon>
        <taxon>Pleosporaceae</taxon>
        <taxon>Bipolaris</taxon>
    </lineage>
</organism>
<dbReference type="EMBL" id="WNKQ01000009">
    <property type="protein sequence ID" value="KAF5849514.1"/>
    <property type="molecule type" value="Genomic_DNA"/>
</dbReference>
<sequence>MSLHRRIIRSLSSADDAELYFICRQAAQTRLTSATRFVQSLRPEHHQSFWYSGSKYNFVLIGSFISLLWQKKLDEYKWMLRLSSKSADFLGSALTLLNNSTVTLVNKVAENFDIRGEKTAGLLVMRGATSAAAGLAHLDTVRSTPPDLALAGAEVRDSTRGTPLDGNSMDEHSWF</sequence>
<comment type="caution">
    <text evidence="2">The sequence shown here is derived from an EMBL/GenBank/DDBJ whole genome shotgun (WGS) entry which is preliminary data.</text>
</comment>